<dbReference type="GeneID" id="113106186"/>
<evidence type="ECO:0000256" key="3">
    <source>
        <dbReference type="ARBA" id="ARBA00022475"/>
    </source>
</evidence>
<evidence type="ECO:0000256" key="15">
    <source>
        <dbReference type="RuleBase" id="RU003318"/>
    </source>
</evidence>
<keyword evidence="4 15" id="KW-0812">Transmembrane</keyword>
<keyword evidence="6" id="KW-0732">Signal</keyword>
<dbReference type="InterPro" id="IPR039808">
    <property type="entry name" value="Cadherin"/>
</dbReference>
<reference evidence="20" key="1">
    <citation type="submission" date="2025-08" db="UniProtKB">
        <authorList>
            <consortium name="RefSeq"/>
        </authorList>
    </citation>
    <scope>IDENTIFICATION</scope>
    <source>
        <strain evidence="20">Wakin</strain>
        <tissue evidence="20">Muscle</tissue>
    </source>
</reference>
<keyword evidence="10" id="KW-0965">Cell junction</keyword>
<dbReference type="GO" id="GO:0008013">
    <property type="term" value="F:beta-catenin binding"/>
    <property type="evidence" value="ECO:0007669"/>
    <property type="project" value="TreeGrafter"/>
</dbReference>
<evidence type="ECO:0000313" key="20">
    <source>
        <dbReference type="RefSeq" id="XP_026123647.1"/>
    </source>
</evidence>
<dbReference type="Proteomes" id="UP000515129">
    <property type="component" value="Chromosome 7"/>
</dbReference>
<dbReference type="PANTHER" id="PTHR24027:SF273">
    <property type="entry name" value="CADHERIN-8"/>
    <property type="match status" value="1"/>
</dbReference>
<dbReference type="OrthoDB" id="8188793at2759"/>
<evidence type="ECO:0000256" key="13">
    <source>
        <dbReference type="ARBA" id="ARBA00023180"/>
    </source>
</evidence>
<feature type="domain" description="Cadherin" evidence="18">
    <location>
        <begin position="279"/>
        <end position="391"/>
    </location>
</feature>
<evidence type="ECO:0000256" key="8">
    <source>
        <dbReference type="ARBA" id="ARBA00022837"/>
    </source>
</evidence>
<dbReference type="GO" id="GO:0000902">
    <property type="term" value="P:cell morphogenesis"/>
    <property type="evidence" value="ECO:0007669"/>
    <property type="project" value="TreeGrafter"/>
</dbReference>
<dbReference type="GO" id="GO:0016342">
    <property type="term" value="C:catenin complex"/>
    <property type="evidence" value="ECO:0007669"/>
    <property type="project" value="TreeGrafter"/>
</dbReference>
<dbReference type="GO" id="GO:0016477">
    <property type="term" value="P:cell migration"/>
    <property type="evidence" value="ECO:0007669"/>
    <property type="project" value="TreeGrafter"/>
</dbReference>
<accession>A0A6P6PS76</accession>
<evidence type="ECO:0000256" key="17">
    <source>
        <dbReference type="SAM" id="Phobius"/>
    </source>
</evidence>
<dbReference type="FunFam" id="4.10.900.10:FF:000001">
    <property type="entry name" value="Cadherin 2"/>
    <property type="match status" value="1"/>
</dbReference>
<dbReference type="GO" id="GO:0007043">
    <property type="term" value="P:cell-cell junction assembly"/>
    <property type="evidence" value="ECO:0007669"/>
    <property type="project" value="TreeGrafter"/>
</dbReference>
<dbReference type="CDD" id="cd11304">
    <property type="entry name" value="Cadherin_repeat"/>
    <property type="match status" value="5"/>
</dbReference>
<dbReference type="Gene3D" id="2.60.40.60">
    <property type="entry name" value="Cadherins"/>
    <property type="match status" value="5"/>
</dbReference>
<proteinExistence type="predicted"/>
<dbReference type="GO" id="GO:0002009">
    <property type="term" value="P:morphogenesis of an epithelium"/>
    <property type="evidence" value="ECO:0007669"/>
    <property type="project" value="UniProtKB-ARBA"/>
</dbReference>
<evidence type="ECO:0000259" key="18">
    <source>
        <dbReference type="PROSITE" id="PS50268"/>
    </source>
</evidence>
<dbReference type="GO" id="GO:0007156">
    <property type="term" value="P:homophilic cell adhesion via plasma membrane adhesion molecules"/>
    <property type="evidence" value="ECO:0007669"/>
    <property type="project" value="InterPro"/>
</dbReference>
<dbReference type="FunFam" id="2.60.40.60:FF:000009">
    <property type="entry name" value="Cadherin 24"/>
    <property type="match status" value="1"/>
</dbReference>
<keyword evidence="19" id="KW-1185">Reference proteome</keyword>
<name>A0A6P6PS76_CARAU</name>
<evidence type="ECO:0000256" key="2">
    <source>
        <dbReference type="ARBA" id="ARBA00004536"/>
    </source>
</evidence>
<dbReference type="Gene3D" id="4.10.900.10">
    <property type="entry name" value="TCF3-CBD (Catenin binding domain)"/>
    <property type="match status" value="1"/>
</dbReference>
<dbReference type="GO" id="GO:0044331">
    <property type="term" value="P:cell-cell adhesion mediated by cadherin"/>
    <property type="evidence" value="ECO:0007669"/>
    <property type="project" value="TreeGrafter"/>
</dbReference>
<evidence type="ECO:0000256" key="16">
    <source>
        <dbReference type="RuleBase" id="RU004357"/>
    </source>
</evidence>
<dbReference type="Pfam" id="PF00028">
    <property type="entry name" value="Cadherin"/>
    <property type="match status" value="5"/>
</dbReference>
<dbReference type="PRINTS" id="PR00205">
    <property type="entry name" value="CADHERIN"/>
</dbReference>
<protein>
    <submittedName>
        <fullName evidence="20">Cadherin-8-like</fullName>
    </submittedName>
</protein>
<dbReference type="RefSeq" id="XP_026123647.1">
    <property type="nucleotide sequence ID" value="XM_026267862.1"/>
</dbReference>
<dbReference type="FunFam" id="2.60.40.60:FF:000017">
    <property type="entry name" value="Cadherin 24"/>
    <property type="match status" value="1"/>
</dbReference>
<evidence type="ECO:0000256" key="5">
    <source>
        <dbReference type="ARBA" id="ARBA00022723"/>
    </source>
</evidence>
<evidence type="ECO:0000256" key="11">
    <source>
        <dbReference type="ARBA" id="ARBA00022989"/>
    </source>
</evidence>
<dbReference type="FunFam" id="2.60.40.60:FF:000012">
    <property type="entry name" value="Cadherin 24"/>
    <property type="match status" value="1"/>
</dbReference>
<dbReference type="PROSITE" id="PS50268">
    <property type="entry name" value="CADHERIN_2"/>
    <property type="match status" value="5"/>
</dbReference>
<evidence type="ECO:0000256" key="14">
    <source>
        <dbReference type="PROSITE-ProRule" id="PRU00043"/>
    </source>
</evidence>
<dbReference type="InterPro" id="IPR015919">
    <property type="entry name" value="Cadherin-like_sf"/>
</dbReference>
<dbReference type="PROSITE" id="PS00232">
    <property type="entry name" value="CADHERIN_1"/>
    <property type="match status" value="2"/>
</dbReference>
<feature type="domain" description="Cadherin" evidence="18">
    <location>
        <begin position="170"/>
        <end position="278"/>
    </location>
</feature>
<evidence type="ECO:0000256" key="6">
    <source>
        <dbReference type="ARBA" id="ARBA00022729"/>
    </source>
</evidence>
<dbReference type="PANTHER" id="PTHR24027">
    <property type="entry name" value="CADHERIN-23"/>
    <property type="match status" value="1"/>
</dbReference>
<evidence type="ECO:0000256" key="7">
    <source>
        <dbReference type="ARBA" id="ARBA00022737"/>
    </source>
</evidence>
<organism evidence="19 20">
    <name type="scientific">Carassius auratus</name>
    <name type="common">Goldfish</name>
    <dbReference type="NCBI Taxonomy" id="7957"/>
    <lineage>
        <taxon>Eukaryota</taxon>
        <taxon>Metazoa</taxon>
        <taxon>Chordata</taxon>
        <taxon>Craniata</taxon>
        <taxon>Vertebrata</taxon>
        <taxon>Euteleostomi</taxon>
        <taxon>Actinopterygii</taxon>
        <taxon>Neopterygii</taxon>
        <taxon>Teleostei</taxon>
        <taxon>Ostariophysi</taxon>
        <taxon>Cypriniformes</taxon>
        <taxon>Cyprinidae</taxon>
        <taxon>Cyprininae</taxon>
        <taxon>Carassius</taxon>
    </lineage>
</organism>
<dbReference type="AlphaFoldDB" id="A0A6P6PS76"/>
<dbReference type="InterPro" id="IPR027397">
    <property type="entry name" value="Catenin-bd_sf"/>
</dbReference>
<dbReference type="GO" id="GO:0005912">
    <property type="term" value="C:adherens junction"/>
    <property type="evidence" value="ECO:0007669"/>
    <property type="project" value="UniProtKB-SubCell"/>
</dbReference>
<comment type="function">
    <text evidence="16">Cadherins are calcium-dependent cell adhesion proteins.</text>
</comment>
<feature type="transmembrane region" description="Helical" evidence="17">
    <location>
        <begin position="611"/>
        <end position="640"/>
    </location>
</feature>
<keyword evidence="9 15" id="KW-0130">Cell adhesion</keyword>
<dbReference type="GO" id="GO:0005509">
    <property type="term" value="F:calcium ion binding"/>
    <property type="evidence" value="ECO:0007669"/>
    <property type="project" value="UniProtKB-UniRule"/>
</dbReference>
<dbReference type="KEGG" id="caua:113106186"/>
<comment type="subcellular location">
    <subcellularLocation>
        <location evidence="2">Cell junction</location>
        <location evidence="2">Adherens junction</location>
    </subcellularLocation>
    <subcellularLocation>
        <location evidence="1 15">Cell membrane</location>
        <topology evidence="1 15">Single-pass type I membrane protein</topology>
    </subcellularLocation>
</comment>
<evidence type="ECO:0000256" key="9">
    <source>
        <dbReference type="ARBA" id="ARBA00022889"/>
    </source>
</evidence>
<dbReference type="SUPFAM" id="SSF49313">
    <property type="entry name" value="Cadherin-like"/>
    <property type="match status" value="5"/>
</dbReference>
<dbReference type="FunFam" id="2.60.40.60:FF:000008">
    <property type="entry name" value="Cadherin 24"/>
    <property type="match status" value="1"/>
</dbReference>
<keyword evidence="8 14" id="KW-0106">Calcium</keyword>
<dbReference type="GO" id="GO:0043679">
    <property type="term" value="C:axon terminus"/>
    <property type="evidence" value="ECO:0007669"/>
    <property type="project" value="TreeGrafter"/>
</dbReference>
<evidence type="ECO:0000256" key="1">
    <source>
        <dbReference type="ARBA" id="ARBA00004251"/>
    </source>
</evidence>
<dbReference type="GO" id="GO:0045296">
    <property type="term" value="F:cadherin binding"/>
    <property type="evidence" value="ECO:0007669"/>
    <property type="project" value="TreeGrafter"/>
</dbReference>
<evidence type="ECO:0000313" key="19">
    <source>
        <dbReference type="Proteomes" id="UP000515129"/>
    </source>
</evidence>
<dbReference type="GO" id="GO:0016339">
    <property type="term" value="P:calcium-dependent cell-cell adhesion via plasma membrane cell adhesion molecules"/>
    <property type="evidence" value="ECO:0007669"/>
    <property type="project" value="TreeGrafter"/>
</dbReference>
<keyword evidence="11 17" id="KW-1133">Transmembrane helix</keyword>
<sequence>MLKRGEEMQRDLWTSLLLVWITCVPYSSMAPLNNQSQSLQTASTMIPRNRPSEGQRILSRAKRGWVWNQMFVLEEFSGPDPILVGRLHTDLDVGTKNIKYVLAGEGAGTIFAINERTGDIHAMKRLDREEKAEYTLTAQVIDRDTDQPLEPPSEFIIKVQDINDNPPQFIEGPYKGSVPEMSQVGTSVTRVTATDADDPVYGNSARLVYSILEGQPYFSIDQTTAIIRVALAGMDREMREEYLVVIQAKDMGGHMGGLSGTTTVTVTLTDINDNPPKFSKGSYEFTITEDLGIGKPGGRVKANDRDIGENAKSAYSIIGGDERDVFEIVTDAQTQEGILRLKKPLDFESKKSYNLTVVATNIRADSVTGGPYMDQATVKITVEDADEPPVFTKSAYLFDVHENAAINTVIGAVAARDQDATHSQVRYFIDRHTDLERQFNINVDDGKITLAKPLDRETDMWHNITVTATEVRNHSQISRAIVAIKVLDINDNAPEFATEYEAFLCENGKPGQVIQTISAVDKDNPSQGHTFHYRLEMLNNPNFTIKNNLDNSISVLAKHDSFRRQKQETYLLPIIVTDDGEPPMSSTNTLTIRVCGCSRDGIVQSCNVEAFVLPIGLSMGALIAILACIILLLVILVLFVTLRRHKNEPLIIKDDEDVRENIIRYDDEGGGEEDTEAFDIATLQNPDGINGYLPRKDIKPDLQFMPRQGQHSGPNGVDVDEFINVRLHEADNDPTAPPYDSIQIYGYEGRGSIAGSLSSLETASSDSDQNYDYLREWGPRFRRLGELYSVGESDKET</sequence>
<dbReference type="FunFam" id="2.60.40.60:FF:000014">
    <property type="entry name" value="Cadherin 8"/>
    <property type="match status" value="1"/>
</dbReference>
<dbReference type="SMART" id="SM00112">
    <property type="entry name" value="CA"/>
    <property type="match status" value="5"/>
</dbReference>
<keyword evidence="7" id="KW-0677">Repeat</keyword>
<dbReference type="GO" id="GO:0043083">
    <property type="term" value="C:synaptic cleft"/>
    <property type="evidence" value="ECO:0007669"/>
    <property type="project" value="TreeGrafter"/>
</dbReference>
<evidence type="ECO:0000256" key="4">
    <source>
        <dbReference type="ARBA" id="ARBA00022692"/>
    </source>
</evidence>
<keyword evidence="5" id="KW-0479">Metal-binding</keyword>
<dbReference type="Pfam" id="PF01049">
    <property type="entry name" value="CADH_Y-type_LIR"/>
    <property type="match status" value="1"/>
</dbReference>
<dbReference type="InterPro" id="IPR020894">
    <property type="entry name" value="Cadherin_CS"/>
</dbReference>
<keyword evidence="3" id="KW-1003">Cell membrane</keyword>
<evidence type="ECO:0000256" key="12">
    <source>
        <dbReference type="ARBA" id="ARBA00023136"/>
    </source>
</evidence>
<feature type="domain" description="Cadherin" evidence="18">
    <location>
        <begin position="496"/>
        <end position="611"/>
    </location>
</feature>
<keyword evidence="13" id="KW-0325">Glycoprotein</keyword>
<evidence type="ECO:0000256" key="10">
    <source>
        <dbReference type="ARBA" id="ARBA00022949"/>
    </source>
</evidence>
<dbReference type="InterPro" id="IPR000233">
    <property type="entry name" value="Cadherin_Y-type_LIR"/>
</dbReference>
<feature type="domain" description="Cadherin" evidence="18">
    <location>
        <begin position="392"/>
        <end position="496"/>
    </location>
</feature>
<dbReference type="InterPro" id="IPR002126">
    <property type="entry name" value="Cadherin-like_dom"/>
</dbReference>
<gene>
    <name evidence="20" type="primary">LOC113106186</name>
</gene>
<dbReference type="GO" id="GO:0034332">
    <property type="term" value="P:adherens junction organization"/>
    <property type="evidence" value="ECO:0007669"/>
    <property type="project" value="TreeGrafter"/>
</dbReference>
<keyword evidence="12 17" id="KW-0472">Membrane</keyword>
<feature type="domain" description="Cadherin" evidence="18">
    <location>
        <begin position="89"/>
        <end position="169"/>
    </location>
</feature>